<evidence type="ECO:0000256" key="4">
    <source>
        <dbReference type="ARBA" id="ARBA00022475"/>
    </source>
</evidence>
<dbReference type="CDD" id="cd00082">
    <property type="entry name" value="HisKA"/>
    <property type="match status" value="1"/>
</dbReference>
<keyword evidence="13 14" id="KW-0472">Membrane</keyword>
<keyword evidence="12" id="KW-0902">Two-component regulatory system</keyword>
<dbReference type="SMART" id="SM01049">
    <property type="entry name" value="Cache_2"/>
    <property type="match status" value="1"/>
</dbReference>
<dbReference type="InterPro" id="IPR036097">
    <property type="entry name" value="HisK_dim/P_sf"/>
</dbReference>
<proteinExistence type="predicted"/>
<dbReference type="SUPFAM" id="SSF55874">
    <property type="entry name" value="ATPase domain of HSP90 chaperone/DNA topoisomerase II/histidine kinase"/>
    <property type="match status" value="1"/>
</dbReference>
<evidence type="ECO:0000256" key="1">
    <source>
        <dbReference type="ARBA" id="ARBA00000085"/>
    </source>
</evidence>
<evidence type="ECO:0000256" key="11">
    <source>
        <dbReference type="ARBA" id="ARBA00022989"/>
    </source>
</evidence>
<keyword evidence="10" id="KW-0067">ATP-binding</keyword>
<keyword evidence="5" id="KW-0597">Phosphoprotein</keyword>
<organism evidence="16 17">
    <name type="scientific">Candidatus Electrothrix marina</name>
    <dbReference type="NCBI Taxonomy" id="1859130"/>
    <lineage>
        <taxon>Bacteria</taxon>
        <taxon>Pseudomonadati</taxon>
        <taxon>Thermodesulfobacteriota</taxon>
        <taxon>Desulfobulbia</taxon>
        <taxon>Desulfobulbales</taxon>
        <taxon>Desulfobulbaceae</taxon>
        <taxon>Candidatus Electrothrix</taxon>
    </lineage>
</organism>
<dbReference type="GO" id="GO:0000155">
    <property type="term" value="F:phosphorelay sensor kinase activity"/>
    <property type="evidence" value="ECO:0007669"/>
    <property type="project" value="InterPro"/>
</dbReference>
<evidence type="ECO:0000256" key="12">
    <source>
        <dbReference type="ARBA" id="ARBA00023012"/>
    </source>
</evidence>
<comment type="caution">
    <text evidence="16">The sequence shown here is derived from an EMBL/GenBank/DDBJ whole genome shotgun (WGS) entry which is preliminary data.</text>
</comment>
<dbReference type="InterPro" id="IPR033480">
    <property type="entry name" value="sCache_2"/>
</dbReference>
<dbReference type="Proteomes" id="UP000288892">
    <property type="component" value="Unassembled WGS sequence"/>
</dbReference>
<dbReference type="PANTHER" id="PTHR45339:SF5">
    <property type="entry name" value="HISTIDINE KINASE"/>
    <property type="match status" value="1"/>
</dbReference>
<evidence type="ECO:0000256" key="9">
    <source>
        <dbReference type="ARBA" id="ARBA00022777"/>
    </source>
</evidence>
<dbReference type="EMBL" id="MTKS01000206">
    <property type="protein sequence ID" value="RWX51120.1"/>
    <property type="molecule type" value="Genomic_DNA"/>
</dbReference>
<evidence type="ECO:0000256" key="13">
    <source>
        <dbReference type="ARBA" id="ARBA00023136"/>
    </source>
</evidence>
<accession>A0A444JDD2</accession>
<evidence type="ECO:0000256" key="3">
    <source>
        <dbReference type="ARBA" id="ARBA00012438"/>
    </source>
</evidence>
<feature type="transmembrane region" description="Helical" evidence="14">
    <location>
        <begin position="364"/>
        <end position="383"/>
    </location>
</feature>
<evidence type="ECO:0000259" key="15">
    <source>
        <dbReference type="PROSITE" id="PS50109"/>
    </source>
</evidence>
<dbReference type="InterPro" id="IPR036890">
    <property type="entry name" value="HATPase_C_sf"/>
</dbReference>
<dbReference type="PANTHER" id="PTHR45339">
    <property type="entry name" value="HYBRID SIGNAL TRANSDUCTION HISTIDINE KINASE J"/>
    <property type="match status" value="1"/>
</dbReference>
<dbReference type="PROSITE" id="PS50109">
    <property type="entry name" value="HIS_KIN"/>
    <property type="match status" value="1"/>
</dbReference>
<dbReference type="Pfam" id="PF08269">
    <property type="entry name" value="dCache_2"/>
    <property type="match status" value="1"/>
</dbReference>
<protein>
    <recommendedName>
        <fullName evidence="3">histidine kinase</fullName>
        <ecNumber evidence="3">2.7.13.3</ecNumber>
    </recommendedName>
</protein>
<evidence type="ECO:0000256" key="6">
    <source>
        <dbReference type="ARBA" id="ARBA00022679"/>
    </source>
</evidence>
<reference evidence="16 17" key="1">
    <citation type="submission" date="2017-01" db="EMBL/GenBank/DDBJ databases">
        <title>The cable genome- insights into the physiology and evolution of filamentous bacteria capable of sulfide oxidation via long distance electron transfer.</title>
        <authorList>
            <person name="Schreiber L."/>
            <person name="Bjerg J.T."/>
            <person name="Boggild A."/>
            <person name="Van De Vossenberg J."/>
            <person name="Meysman F."/>
            <person name="Nielsen L.P."/>
            <person name="Schramm A."/>
            <person name="Kjeldsen K.U."/>
        </authorList>
    </citation>
    <scope>NUCLEOTIDE SEQUENCE [LARGE SCALE GENOMIC DNA]</scope>
    <source>
        <strain evidence="16">A5</strain>
    </source>
</reference>
<dbReference type="Gene3D" id="3.30.565.10">
    <property type="entry name" value="Histidine kinase-like ATPase, C-terminal domain"/>
    <property type="match status" value="1"/>
</dbReference>
<dbReference type="GO" id="GO:0005524">
    <property type="term" value="F:ATP binding"/>
    <property type="evidence" value="ECO:0007669"/>
    <property type="project" value="UniProtKB-KW"/>
</dbReference>
<sequence length="562" mass="65777">MKIFSEKNIGKLIILNSSLVALLMWLGIVAHTVWDSEINLKMELLQMEEEYIKNKKISVRESVLDFIRSIDMRHKTTDAMLRRTLKDQVEQIYSIALHLYRQNATTMNKDRLERLIIEAIRPITFNNGRNYFFIRSMSGITKLWPPDPEQEGKSIYNNSNENRLQVFNSMFATVRHHGNGFNEYLWPKPGEDTDKLYQKIAYIKHFEPFDWYIGSGDYLVEVERDAQQHVTNIINQHASRTDDEYMFILDLRSMKGGKKFATMLVNPNKPDPLNDLLSEEYQDTQGEKFREKFLNGLKEHGEVFVKYRDQKPGTDEIRPKMSYFKLYPKWSWIIARGFYFDDLIAQIDRLKEQHKKLFREKIRISLAIFCFILLGALCLSLLFSHKVRTLFLSYRRRLEKSNRELTKAMDKAHAATIAKSEFLANMSHEIRTPMNGIINLSELALETELTDKQSDYMKKILFSSKNLLEIINDILDFSKIEAGMLTIEKVYFDLPGLFDKLMLMFTEQSRRKNLELILDLPADLPENVIGDPMRLYQVLSNLIGNAIKFTEQGEILVTAKVV</sequence>
<comment type="subcellular location">
    <subcellularLocation>
        <location evidence="2">Cell membrane</location>
        <topology evidence="2">Multi-pass membrane protein</topology>
    </subcellularLocation>
</comment>
<dbReference type="SUPFAM" id="SSF47384">
    <property type="entry name" value="Homodimeric domain of signal transducing histidine kinase"/>
    <property type="match status" value="1"/>
</dbReference>
<dbReference type="InterPro" id="IPR004010">
    <property type="entry name" value="Double_Cache_2"/>
</dbReference>
<name>A0A444JDD2_9BACT</name>
<evidence type="ECO:0000313" key="17">
    <source>
        <dbReference type="Proteomes" id="UP000288892"/>
    </source>
</evidence>
<evidence type="ECO:0000256" key="5">
    <source>
        <dbReference type="ARBA" id="ARBA00022553"/>
    </source>
</evidence>
<keyword evidence="8" id="KW-0547">Nucleotide-binding</keyword>
<keyword evidence="11 14" id="KW-1133">Transmembrane helix</keyword>
<keyword evidence="17" id="KW-1185">Reference proteome</keyword>
<dbReference type="EC" id="2.7.13.3" evidence="3"/>
<evidence type="ECO:0000313" key="16">
    <source>
        <dbReference type="EMBL" id="RWX51120.1"/>
    </source>
</evidence>
<evidence type="ECO:0000256" key="8">
    <source>
        <dbReference type="ARBA" id="ARBA00022741"/>
    </source>
</evidence>
<dbReference type="InterPro" id="IPR005467">
    <property type="entry name" value="His_kinase_dom"/>
</dbReference>
<dbReference type="Gene3D" id="3.30.450.20">
    <property type="entry name" value="PAS domain"/>
    <property type="match status" value="2"/>
</dbReference>
<keyword evidence="9" id="KW-0418">Kinase</keyword>
<evidence type="ECO:0000256" key="7">
    <source>
        <dbReference type="ARBA" id="ARBA00022692"/>
    </source>
</evidence>
<feature type="domain" description="Histidine kinase" evidence="15">
    <location>
        <begin position="425"/>
        <end position="562"/>
    </location>
</feature>
<keyword evidence="4" id="KW-1003">Cell membrane</keyword>
<dbReference type="FunFam" id="1.10.287.130:FF:000002">
    <property type="entry name" value="Two-component osmosensing histidine kinase"/>
    <property type="match status" value="1"/>
</dbReference>
<evidence type="ECO:0000256" key="14">
    <source>
        <dbReference type="SAM" id="Phobius"/>
    </source>
</evidence>
<dbReference type="AlphaFoldDB" id="A0A444JDD2"/>
<keyword evidence="7 14" id="KW-0812">Transmembrane</keyword>
<gene>
    <name evidence="16" type="ORF">VU01_12061</name>
</gene>
<evidence type="ECO:0000256" key="10">
    <source>
        <dbReference type="ARBA" id="ARBA00022840"/>
    </source>
</evidence>
<dbReference type="GO" id="GO:0005886">
    <property type="term" value="C:plasma membrane"/>
    <property type="evidence" value="ECO:0007669"/>
    <property type="project" value="UniProtKB-SubCell"/>
</dbReference>
<comment type="catalytic activity">
    <reaction evidence="1">
        <text>ATP + protein L-histidine = ADP + protein N-phospho-L-histidine.</text>
        <dbReference type="EC" id="2.7.13.3"/>
    </reaction>
</comment>
<evidence type="ECO:0000256" key="2">
    <source>
        <dbReference type="ARBA" id="ARBA00004651"/>
    </source>
</evidence>
<dbReference type="Pfam" id="PF00512">
    <property type="entry name" value="HisKA"/>
    <property type="match status" value="1"/>
</dbReference>
<dbReference type="InterPro" id="IPR003661">
    <property type="entry name" value="HisK_dim/P_dom"/>
</dbReference>
<dbReference type="SMART" id="SM00388">
    <property type="entry name" value="HisKA"/>
    <property type="match status" value="1"/>
</dbReference>
<keyword evidence="6" id="KW-0808">Transferase</keyword>
<dbReference type="Gene3D" id="1.10.287.130">
    <property type="match status" value="1"/>
</dbReference>
<feature type="transmembrane region" description="Helical" evidence="14">
    <location>
        <begin position="12"/>
        <end position="34"/>
    </location>
</feature>
<feature type="non-terminal residue" evidence="16">
    <location>
        <position position="562"/>
    </location>
</feature>